<evidence type="ECO:0000313" key="11">
    <source>
        <dbReference type="EMBL" id="KAF1996255.1"/>
    </source>
</evidence>
<dbReference type="InterPro" id="IPR041752">
    <property type="entry name" value="Coa3"/>
</dbReference>
<dbReference type="Pfam" id="PF09813">
    <property type="entry name" value="Coa3_cc"/>
    <property type="match status" value="1"/>
</dbReference>
<comment type="function">
    <text evidence="1 9">Required for assembly of cytochrome c oxidase (complex IV).</text>
</comment>
<evidence type="ECO:0000256" key="1">
    <source>
        <dbReference type="ARBA" id="ARBA00003064"/>
    </source>
</evidence>
<dbReference type="EMBL" id="ML977627">
    <property type="protein sequence ID" value="KAF1996255.1"/>
    <property type="molecule type" value="Genomic_DNA"/>
</dbReference>
<evidence type="ECO:0000256" key="5">
    <source>
        <dbReference type="ARBA" id="ARBA00022692"/>
    </source>
</evidence>
<comment type="similarity">
    <text evidence="3 9">Belongs to the COA3 family.</text>
</comment>
<keyword evidence="5 9" id="KW-0812">Transmembrane</keyword>
<keyword evidence="8 9" id="KW-0472">Membrane</keyword>
<evidence type="ECO:0000256" key="7">
    <source>
        <dbReference type="ARBA" id="ARBA00023128"/>
    </source>
</evidence>
<keyword evidence="7 9" id="KW-0496">Mitochondrion</keyword>
<accession>A0A6A5WAV3</accession>
<dbReference type="Proteomes" id="UP000799779">
    <property type="component" value="Unassembled WGS sequence"/>
</dbReference>
<keyword evidence="12" id="KW-1185">Reference proteome</keyword>
<evidence type="ECO:0000256" key="4">
    <source>
        <dbReference type="ARBA" id="ARBA00011351"/>
    </source>
</evidence>
<dbReference type="OrthoDB" id="10018333at2759"/>
<evidence type="ECO:0000259" key="10">
    <source>
        <dbReference type="Pfam" id="PF09813"/>
    </source>
</evidence>
<name>A0A6A5WAV3_9PLEO</name>
<dbReference type="PANTHER" id="PTHR15642:SF3">
    <property type="entry name" value="CYTOCHROME C OXIDASE ASSEMBLY FACTOR 3 HOMOLOG, MITOCHONDRIAL"/>
    <property type="match status" value="1"/>
</dbReference>
<dbReference type="PANTHER" id="PTHR15642">
    <property type="entry name" value="CYTOCHROME C OXIDASE ASSEMBLY FACTOR 3, MITOCHONDRIAL"/>
    <property type="match status" value="1"/>
</dbReference>
<evidence type="ECO:0000256" key="3">
    <source>
        <dbReference type="ARBA" id="ARBA00007035"/>
    </source>
</evidence>
<gene>
    <name evidence="11" type="ORF">P154DRAFT_472912</name>
</gene>
<dbReference type="InterPro" id="IPR018628">
    <property type="entry name" value="Coa3_CC"/>
</dbReference>
<feature type="transmembrane region" description="Helical" evidence="9">
    <location>
        <begin position="28"/>
        <end position="49"/>
    </location>
</feature>
<keyword evidence="9" id="KW-0999">Mitochondrion inner membrane</keyword>
<keyword evidence="6 9" id="KW-1133">Transmembrane helix</keyword>
<comment type="subcellular location">
    <subcellularLocation>
        <location evidence="2">Mitochondrion membrane</location>
        <topology evidence="2">Single-pass membrane protein</topology>
    </subcellularLocation>
</comment>
<dbReference type="GO" id="GO:0005743">
    <property type="term" value="C:mitochondrial inner membrane"/>
    <property type="evidence" value="ECO:0007669"/>
    <property type="project" value="UniProtKB-UniRule"/>
</dbReference>
<evidence type="ECO:0000256" key="9">
    <source>
        <dbReference type="RuleBase" id="RU367056"/>
    </source>
</evidence>
<dbReference type="AlphaFoldDB" id="A0A6A5WAV3"/>
<organism evidence="11 12">
    <name type="scientific">Amniculicola lignicola CBS 123094</name>
    <dbReference type="NCBI Taxonomy" id="1392246"/>
    <lineage>
        <taxon>Eukaryota</taxon>
        <taxon>Fungi</taxon>
        <taxon>Dikarya</taxon>
        <taxon>Ascomycota</taxon>
        <taxon>Pezizomycotina</taxon>
        <taxon>Dothideomycetes</taxon>
        <taxon>Pleosporomycetidae</taxon>
        <taxon>Pleosporales</taxon>
        <taxon>Amniculicolaceae</taxon>
        <taxon>Amniculicola</taxon>
    </lineage>
</organism>
<sequence length="94" mass="10709">MPYRPFRSTYYDERMRASPALLRARAPYLVKNTVTGFAICALVIGIYSYTINVISQDEFDDVIVPDQPANRTQQNGPTTREGVRQAVLEARKQQ</sequence>
<dbReference type="GO" id="GO:0033617">
    <property type="term" value="P:mitochondrial respiratory chain complex IV assembly"/>
    <property type="evidence" value="ECO:0007669"/>
    <property type="project" value="UniProtKB-UniRule"/>
</dbReference>
<evidence type="ECO:0000256" key="2">
    <source>
        <dbReference type="ARBA" id="ARBA00004304"/>
    </source>
</evidence>
<comment type="subunit">
    <text evidence="4 9">Component of 250-400 kDa complexes called cytochrome oxidase assembly intermediates or COA complexes.</text>
</comment>
<feature type="domain" description="Cytochrome c oxidase assembly factor 3 mitochondrial coiled-coil" evidence="10">
    <location>
        <begin position="21"/>
        <end position="62"/>
    </location>
</feature>
<evidence type="ECO:0000256" key="8">
    <source>
        <dbReference type="ARBA" id="ARBA00023136"/>
    </source>
</evidence>
<protein>
    <recommendedName>
        <fullName evidence="9">Cytochrome c oxidase assembly factor 3</fullName>
    </recommendedName>
</protein>
<proteinExistence type="inferred from homology"/>
<evidence type="ECO:0000256" key="6">
    <source>
        <dbReference type="ARBA" id="ARBA00022989"/>
    </source>
</evidence>
<reference evidence="11" key="1">
    <citation type="journal article" date="2020" name="Stud. Mycol.">
        <title>101 Dothideomycetes genomes: a test case for predicting lifestyles and emergence of pathogens.</title>
        <authorList>
            <person name="Haridas S."/>
            <person name="Albert R."/>
            <person name="Binder M."/>
            <person name="Bloem J."/>
            <person name="Labutti K."/>
            <person name="Salamov A."/>
            <person name="Andreopoulos B."/>
            <person name="Baker S."/>
            <person name="Barry K."/>
            <person name="Bills G."/>
            <person name="Bluhm B."/>
            <person name="Cannon C."/>
            <person name="Castanera R."/>
            <person name="Culley D."/>
            <person name="Daum C."/>
            <person name="Ezra D."/>
            <person name="Gonzalez J."/>
            <person name="Henrissat B."/>
            <person name="Kuo A."/>
            <person name="Liang C."/>
            <person name="Lipzen A."/>
            <person name="Lutzoni F."/>
            <person name="Magnuson J."/>
            <person name="Mondo S."/>
            <person name="Nolan M."/>
            <person name="Ohm R."/>
            <person name="Pangilinan J."/>
            <person name="Park H.-J."/>
            <person name="Ramirez L."/>
            <person name="Alfaro M."/>
            <person name="Sun H."/>
            <person name="Tritt A."/>
            <person name="Yoshinaga Y."/>
            <person name="Zwiers L.-H."/>
            <person name="Turgeon B."/>
            <person name="Goodwin S."/>
            <person name="Spatafora J."/>
            <person name="Crous P."/>
            <person name="Grigoriev I."/>
        </authorList>
    </citation>
    <scope>NUCLEOTIDE SEQUENCE</scope>
    <source>
        <strain evidence="11">CBS 123094</strain>
    </source>
</reference>
<evidence type="ECO:0000313" key="12">
    <source>
        <dbReference type="Proteomes" id="UP000799779"/>
    </source>
</evidence>